<dbReference type="Proteomes" id="UP000286997">
    <property type="component" value="Unassembled WGS sequence"/>
</dbReference>
<dbReference type="Pfam" id="PF13505">
    <property type="entry name" value="OMP_b-brl"/>
    <property type="match status" value="1"/>
</dbReference>
<keyword evidence="5" id="KW-1185">Reference proteome</keyword>
<gene>
    <name evidence="4" type="ORF">EOE48_13415</name>
</gene>
<sequence length="279" mass="30016">MARFRLSLTAALIGWSLAAAPGSAADLLPLPPPPPLPAPEPVEIGTGWYLRGDFTASDFLKPKDDTLPGTPGAPLTGFRLSSTEGFGGGIGYRFNSFLRADVTADTRSRSRFRDYSSRTNFTEGYNTEAGKLDVTTALFNVYADLGTWWGLTPYVGAGVGVAWKRFHDNWTGTTCLTAECGSGAPNYAIGFQGFDTRANHSSTSLAWAAMAGLSYELGAGLSLDASYRYLEVGKARTGFDVYQQNTRIKDIRANEFRIGLRWAFGPLPFGGFGGDPGIY</sequence>
<reference evidence="4 5" key="1">
    <citation type="submission" date="2019-01" db="EMBL/GenBank/DDBJ databases">
        <authorList>
            <person name="Chen W.-M."/>
        </authorList>
    </citation>
    <scope>NUCLEOTIDE SEQUENCE [LARGE SCALE GENOMIC DNA]</scope>
    <source>
        <strain evidence="4 5">TER-1</strain>
    </source>
</reference>
<feature type="signal peptide" evidence="2">
    <location>
        <begin position="1"/>
        <end position="24"/>
    </location>
</feature>
<dbReference type="InterPro" id="IPR027385">
    <property type="entry name" value="Beta-barrel_OMP"/>
</dbReference>
<dbReference type="InterPro" id="IPR011250">
    <property type="entry name" value="OMP/PagP_B-barrel"/>
</dbReference>
<feature type="domain" description="Outer membrane protein beta-barrel" evidence="3">
    <location>
        <begin position="45"/>
        <end position="264"/>
    </location>
</feature>
<dbReference type="RefSeq" id="WP_127729811.1">
    <property type="nucleotide sequence ID" value="NZ_SACP01000012.1"/>
</dbReference>
<evidence type="ECO:0000259" key="3">
    <source>
        <dbReference type="Pfam" id="PF13505"/>
    </source>
</evidence>
<evidence type="ECO:0000313" key="5">
    <source>
        <dbReference type="Proteomes" id="UP000286997"/>
    </source>
</evidence>
<organism evidence="4 5">
    <name type="scientific">Methylobacterium oryzihabitans</name>
    <dbReference type="NCBI Taxonomy" id="2499852"/>
    <lineage>
        <taxon>Bacteria</taxon>
        <taxon>Pseudomonadati</taxon>
        <taxon>Pseudomonadota</taxon>
        <taxon>Alphaproteobacteria</taxon>
        <taxon>Hyphomicrobiales</taxon>
        <taxon>Methylobacteriaceae</taxon>
        <taxon>Methylobacterium</taxon>
    </lineage>
</organism>
<protein>
    <submittedName>
        <fullName evidence="4">Porin family protein</fullName>
    </submittedName>
</protein>
<accession>A0A437P536</accession>
<comment type="caution">
    <text evidence="4">The sequence shown here is derived from an EMBL/GenBank/DDBJ whole genome shotgun (WGS) entry which is preliminary data.</text>
</comment>
<dbReference type="AlphaFoldDB" id="A0A437P536"/>
<dbReference type="Gene3D" id="2.40.160.20">
    <property type="match status" value="1"/>
</dbReference>
<dbReference type="OrthoDB" id="5643626at2"/>
<evidence type="ECO:0000256" key="1">
    <source>
        <dbReference type="ARBA" id="ARBA00022729"/>
    </source>
</evidence>
<name>A0A437P536_9HYPH</name>
<evidence type="ECO:0000313" key="4">
    <source>
        <dbReference type="EMBL" id="RVU17389.1"/>
    </source>
</evidence>
<proteinExistence type="predicted"/>
<evidence type="ECO:0000256" key="2">
    <source>
        <dbReference type="SAM" id="SignalP"/>
    </source>
</evidence>
<dbReference type="SUPFAM" id="SSF56925">
    <property type="entry name" value="OMPA-like"/>
    <property type="match status" value="1"/>
</dbReference>
<keyword evidence="1 2" id="KW-0732">Signal</keyword>
<dbReference type="EMBL" id="SACP01000012">
    <property type="protein sequence ID" value="RVU17389.1"/>
    <property type="molecule type" value="Genomic_DNA"/>
</dbReference>
<feature type="chain" id="PRO_5019066291" evidence="2">
    <location>
        <begin position="25"/>
        <end position="279"/>
    </location>
</feature>